<dbReference type="GO" id="GO:0009252">
    <property type="term" value="P:peptidoglycan biosynthetic process"/>
    <property type="evidence" value="ECO:0007669"/>
    <property type="project" value="UniProtKB-UniPathway"/>
</dbReference>
<dbReference type="InParanoid" id="C7R7X2"/>
<dbReference type="STRING" id="523791.Kkor_2246"/>
<comment type="pathway">
    <text evidence="3">Cell wall biogenesis; peptidoglycan biosynthesis.</text>
</comment>
<keyword evidence="20 29" id="KW-0472">Membrane</keyword>
<feature type="domain" description="Glycosyl transferase family 51" evidence="31">
    <location>
        <begin position="57"/>
        <end position="231"/>
    </location>
</feature>
<evidence type="ECO:0000313" key="33">
    <source>
        <dbReference type="EMBL" id="ACV27655.1"/>
    </source>
</evidence>
<dbReference type="EC" id="3.4.16.4" evidence="6"/>
<keyword evidence="16" id="KW-0133">Cell shape</keyword>
<dbReference type="Gene3D" id="3.40.710.10">
    <property type="entry name" value="DD-peptidase/beta-lactamase superfamily"/>
    <property type="match status" value="2"/>
</dbReference>
<dbReference type="HOGENOM" id="CLU_006354_2_4_6"/>
<keyword evidence="13 33" id="KW-0808">Transferase</keyword>
<evidence type="ECO:0000256" key="13">
    <source>
        <dbReference type="ARBA" id="ARBA00022679"/>
    </source>
</evidence>
<comment type="similarity">
    <text evidence="5">In the N-terminal section; belongs to the glycosyltransferase 51 family.</text>
</comment>
<organism evidence="33 34">
    <name type="scientific">Kangiella koreensis (strain DSM 16069 / JCM 12317 / KCTC 12182 / SW-125)</name>
    <dbReference type="NCBI Taxonomy" id="523791"/>
    <lineage>
        <taxon>Bacteria</taxon>
        <taxon>Pseudomonadati</taxon>
        <taxon>Pseudomonadota</taxon>
        <taxon>Gammaproteobacteria</taxon>
        <taxon>Kangiellales</taxon>
        <taxon>Kangiellaceae</taxon>
        <taxon>Kangiella</taxon>
    </lineage>
</organism>
<dbReference type="eggNOG" id="COG5009">
    <property type="taxonomic scope" value="Bacteria"/>
</dbReference>
<keyword evidence="8" id="KW-1003">Cell membrane</keyword>
<comment type="similarity">
    <text evidence="4">In the C-terminal section; belongs to the transpeptidase family.</text>
</comment>
<dbReference type="GO" id="GO:0005886">
    <property type="term" value="C:plasma membrane"/>
    <property type="evidence" value="ECO:0007669"/>
    <property type="project" value="UniProtKB-SubCell"/>
</dbReference>
<dbReference type="GO" id="GO:0071555">
    <property type="term" value="P:cell wall organization"/>
    <property type="evidence" value="ECO:0007669"/>
    <property type="project" value="UniProtKB-KW"/>
</dbReference>
<evidence type="ECO:0000256" key="25">
    <source>
        <dbReference type="ARBA" id="ARBA00044770"/>
    </source>
</evidence>
<dbReference type="EC" id="2.4.99.28" evidence="25"/>
<dbReference type="FunFam" id="1.10.3810.10:FF:000003">
    <property type="entry name" value="Penicillin-binding protein 1a"/>
    <property type="match status" value="1"/>
</dbReference>
<dbReference type="GO" id="GO:0008360">
    <property type="term" value="P:regulation of cell shape"/>
    <property type="evidence" value="ECO:0007669"/>
    <property type="project" value="UniProtKB-KW"/>
</dbReference>
<evidence type="ECO:0000256" key="5">
    <source>
        <dbReference type="ARBA" id="ARBA00007739"/>
    </source>
</evidence>
<evidence type="ECO:0000256" key="20">
    <source>
        <dbReference type="ARBA" id="ARBA00023136"/>
    </source>
</evidence>
<protein>
    <recommendedName>
        <fullName evidence="7">Penicillin-binding protein 1A</fullName>
        <ecNumber evidence="25">2.4.99.28</ecNumber>
        <ecNumber evidence="6">3.4.16.4</ecNumber>
    </recommendedName>
</protein>
<dbReference type="InterPro" id="IPR012338">
    <property type="entry name" value="Beta-lactam/transpept-like"/>
</dbReference>
<dbReference type="InterPro" id="IPR023346">
    <property type="entry name" value="Lysozyme-like_dom_sf"/>
</dbReference>
<name>C7R7X2_KANKD</name>
<dbReference type="InterPro" id="IPR050396">
    <property type="entry name" value="Glycosyltr_51/Transpeptidase"/>
</dbReference>
<dbReference type="InterPro" id="IPR036950">
    <property type="entry name" value="PBP_transglycosylase"/>
</dbReference>
<proteinExistence type="inferred from homology"/>
<keyword evidence="15" id="KW-0378">Hydrolase</keyword>
<keyword evidence="17" id="KW-0735">Signal-anchor</keyword>
<comment type="catalytic activity">
    <reaction evidence="24">
        <text>Preferential cleavage: (Ac)2-L-Lys-D-Ala-|-D-Ala. Also transpeptidation of peptidyl-alanyl moieties that are N-acyl substituents of D-alanine.</text>
        <dbReference type="EC" id="3.4.16.4"/>
    </reaction>
</comment>
<keyword evidence="12 33" id="KW-0328">Glycosyltransferase</keyword>
<evidence type="ECO:0000256" key="6">
    <source>
        <dbReference type="ARBA" id="ARBA00012448"/>
    </source>
</evidence>
<evidence type="ECO:0000256" key="24">
    <source>
        <dbReference type="ARBA" id="ARBA00034000"/>
    </source>
</evidence>
<dbReference type="GO" id="GO:0009002">
    <property type="term" value="F:serine-type D-Ala-D-Ala carboxypeptidase activity"/>
    <property type="evidence" value="ECO:0007669"/>
    <property type="project" value="UniProtKB-EC"/>
</dbReference>
<evidence type="ECO:0000259" key="30">
    <source>
        <dbReference type="Pfam" id="PF00905"/>
    </source>
</evidence>
<dbReference type="SUPFAM" id="SSF56601">
    <property type="entry name" value="beta-lactamase/transpeptidase-like"/>
    <property type="match status" value="1"/>
</dbReference>
<dbReference type="Pfam" id="PF00905">
    <property type="entry name" value="Transpeptidase"/>
    <property type="match status" value="1"/>
</dbReference>
<dbReference type="GO" id="GO:0008955">
    <property type="term" value="F:peptidoglycan glycosyltransferase activity"/>
    <property type="evidence" value="ECO:0007669"/>
    <property type="project" value="UniProtKB-EC"/>
</dbReference>
<dbReference type="UniPathway" id="UPA00219"/>
<evidence type="ECO:0000256" key="15">
    <source>
        <dbReference type="ARBA" id="ARBA00022801"/>
    </source>
</evidence>
<reference evidence="33 34" key="1">
    <citation type="journal article" date="2009" name="Stand. Genomic Sci.">
        <title>Complete genome sequence of Kangiella koreensis type strain (SW-125).</title>
        <authorList>
            <person name="Han C."/>
            <person name="Sikorski J."/>
            <person name="Lapidus A."/>
            <person name="Nolan M."/>
            <person name="Glavina Del Rio T."/>
            <person name="Tice H."/>
            <person name="Cheng J.F."/>
            <person name="Lucas S."/>
            <person name="Chen F."/>
            <person name="Copeland A."/>
            <person name="Ivanova N."/>
            <person name="Mavromatis K."/>
            <person name="Ovchinnikova G."/>
            <person name="Pati A."/>
            <person name="Bruce D."/>
            <person name="Goodwin L."/>
            <person name="Pitluck S."/>
            <person name="Chen A."/>
            <person name="Palaniappan K."/>
            <person name="Land M."/>
            <person name="Hauser L."/>
            <person name="Chang Y.J."/>
            <person name="Jeffries C.D."/>
            <person name="Chain P."/>
            <person name="Saunders E."/>
            <person name="Brettin T."/>
            <person name="Goker M."/>
            <person name="Tindall B.J."/>
            <person name="Bristow J."/>
            <person name="Eisen J.A."/>
            <person name="Markowitz V."/>
            <person name="Hugenholtz P."/>
            <person name="Kyrpides N.C."/>
            <person name="Klenk H.P."/>
            <person name="Detter J.C."/>
        </authorList>
    </citation>
    <scope>NUCLEOTIDE SEQUENCE [LARGE SCALE GENOMIC DNA]</scope>
    <source>
        <strain evidence="34">DSM 16069 / KCTC 12182 / SW-125</strain>
    </source>
</reference>
<evidence type="ECO:0000256" key="3">
    <source>
        <dbReference type="ARBA" id="ARBA00004752"/>
    </source>
</evidence>
<dbReference type="CAZy" id="GT51">
    <property type="family name" value="Glycosyltransferase Family 51"/>
</dbReference>
<evidence type="ECO:0000256" key="1">
    <source>
        <dbReference type="ARBA" id="ARBA00002624"/>
    </source>
</evidence>
<evidence type="ECO:0000256" key="14">
    <source>
        <dbReference type="ARBA" id="ARBA00022692"/>
    </source>
</evidence>
<comment type="catalytic activity">
    <reaction evidence="26">
        <text>[GlcNAc-(1-&gt;4)-Mur2Ac(oyl-L-Ala-gamma-D-Glu-L-Lys-D-Ala-D-Ala)](n)-di-trans,octa-cis-undecaprenyl diphosphate + beta-D-GlcNAc-(1-&gt;4)-Mur2Ac(oyl-L-Ala-gamma-D-Glu-L-Lys-D-Ala-D-Ala)-di-trans,octa-cis-undecaprenyl diphosphate = [GlcNAc-(1-&gt;4)-Mur2Ac(oyl-L-Ala-gamma-D-Glu-L-Lys-D-Ala-D-Ala)](n+1)-di-trans,octa-cis-undecaprenyl diphosphate + di-trans,octa-cis-undecaprenyl diphosphate + H(+)</text>
        <dbReference type="Rhea" id="RHEA:23708"/>
        <dbReference type="Rhea" id="RHEA-COMP:9602"/>
        <dbReference type="Rhea" id="RHEA-COMP:9603"/>
        <dbReference type="ChEBI" id="CHEBI:15378"/>
        <dbReference type="ChEBI" id="CHEBI:58405"/>
        <dbReference type="ChEBI" id="CHEBI:60033"/>
        <dbReference type="ChEBI" id="CHEBI:78435"/>
        <dbReference type="EC" id="2.4.99.28"/>
    </reaction>
</comment>
<dbReference type="NCBIfam" id="TIGR02074">
    <property type="entry name" value="PBP_1a_fam"/>
    <property type="match status" value="1"/>
</dbReference>
<dbReference type="InterPro" id="IPR001264">
    <property type="entry name" value="Glyco_trans_51"/>
</dbReference>
<evidence type="ECO:0000256" key="18">
    <source>
        <dbReference type="ARBA" id="ARBA00022984"/>
    </source>
</evidence>
<evidence type="ECO:0000259" key="32">
    <source>
        <dbReference type="Pfam" id="PF17092"/>
    </source>
</evidence>
<dbReference type="Pfam" id="PF17092">
    <property type="entry name" value="PCB_OB"/>
    <property type="match status" value="1"/>
</dbReference>
<keyword evidence="21" id="KW-0046">Antibiotic resistance</keyword>
<keyword evidence="19 29" id="KW-1133">Transmembrane helix</keyword>
<dbReference type="Pfam" id="PF00912">
    <property type="entry name" value="Transgly"/>
    <property type="match status" value="1"/>
</dbReference>
<keyword evidence="23" id="KW-0961">Cell wall biogenesis/degradation</keyword>
<keyword evidence="22" id="KW-0511">Multifunctional enzyme</keyword>
<evidence type="ECO:0000256" key="22">
    <source>
        <dbReference type="ARBA" id="ARBA00023268"/>
    </source>
</evidence>
<dbReference type="Gene3D" id="1.10.3810.10">
    <property type="entry name" value="Biosynthetic peptidoglycan transglycosylase-like"/>
    <property type="match status" value="1"/>
</dbReference>
<feature type="domain" description="Penicillin-binding protein OB-like" evidence="32">
    <location>
        <begin position="319"/>
        <end position="427"/>
    </location>
</feature>
<evidence type="ECO:0000256" key="19">
    <source>
        <dbReference type="ARBA" id="ARBA00022989"/>
    </source>
</evidence>
<evidence type="ECO:0000256" key="16">
    <source>
        <dbReference type="ARBA" id="ARBA00022960"/>
    </source>
</evidence>
<evidence type="ECO:0000313" key="34">
    <source>
        <dbReference type="Proteomes" id="UP000001231"/>
    </source>
</evidence>
<keyword evidence="10" id="KW-0121">Carboxypeptidase</keyword>
<dbReference type="SUPFAM" id="SSF53955">
    <property type="entry name" value="Lysozyme-like"/>
    <property type="match status" value="1"/>
</dbReference>
<evidence type="ECO:0000256" key="10">
    <source>
        <dbReference type="ARBA" id="ARBA00022645"/>
    </source>
</evidence>
<dbReference type="GO" id="GO:0008658">
    <property type="term" value="F:penicillin binding"/>
    <property type="evidence" value="ECO:0007669"/>
    <property type="project" value="InterPro"/>
</dbReference>
<keyword evidence="9" id="KW-0997">Cell inner membrane</keyword>
<evidence type="ECO:0000256" key="11">
    <source>
        <dbReference type="ARBA" id="ARBA00022670"/>
    </source>
</evidence>
<keyword evidence="18" id="KW-0573">Peptidoglycan synthesis</keyword>
<feature type="transmembrane region" description="Helical" evidence="29">
    <location>
        <begin position="9"/>
        <end position="30"/>
    </location>
</feature>
<keyword evidence="11" id="KW-0645">Protease</keyword>
<dbReference type="InterPro" id="IPR031376">
    <property type="entry name" value="PCB_OB"/>
</dbReference>
<dbReference type="GO" id="GO:0046677">
    <property type="term" value="P:response to antibiotic"/>
    <property type="evidence" value="ECO:0007669"/>
    <property type="project" value="UniProtKB-KW"/>
</dbReference>
<evidence type="ECO:0000256" key="21">
    <source>
        <dbReference type="ARBA" id="ARBA00023251"/>
    </source>
</evidence>
<comment type="subcellular location">
    <subcellularLocation>
        <location evidence="2">Cell inner membrane</location>
        <topology evidence="2">Single-pass type II membrane protein</topology>
    </subcellularLocation>
</comment>
<evidence type="ECO:0000256" key="26">
    <source>
        <dbReference type="ARBA" id="ARBA00049902"/>
    </source>
</evidence>
<evidence type="ECO:0000256" key="2">
    <source>
        <dbReference type="ARBA" id="ARBA00004249"/>
    </source>
</evidence>
<dbReference type="KEGG" id="kko:Kkor_2246"/>
<dbReference type="AlphaFoldDB" id="C7R7X2"/>
<dbReference type="PANTHER" id="PTHR32282:SF27">
    <property type="entry name" value="PENICILLIN-BINDING PROTEIN 1A"/>
    <property type="match status" value="1"/>
</dbReference>
<feature type="domain" description="Penicillin-binding protein transpeptidase" evidence="30">
    <location>
        <begin position="430"/>
        <end position="711"/>
    </location>
</feature>
<evidence type="ECO:0000256" key="4">
    <source>
        <dbReference type="ARBA" id="ARBA00007090"/>
    </source>
</evidence>
<evidence type="ECO:0000259" key="31">
    <source>
        <dbReference type="Pfam" id="PF00912"/>
    </source>
</evidence>
<dbReference type="GO" id="GO:0030288">
    <property type="term" value="C:outer membrane-bounded periplasmic space"/>
    <property type="evidence" value="ECO:0007669"/>
    <property type="project" value="TreeGrafter"/>
</dbReference>
<dbReference type="InterPro" id="IPR001460">
    <property type="entry name" value="PCN-bd_Tpept"/>
</dbReference>
<evidence type="ECO:0000256" key="29">
    <source>
        <dbReference type="SAM" id="Phobius"/>
    </source>
</evidence>
<evidence type="ECO:0000256" key="12">
    <source>
        <dbReference type="ARBA" id="ARBA00022676"/>
    </source>
</evidence>
<sequence>MTINILKKLAFFVSLLTIFMVLIVLGAYLFSAPQVPAIDSLKNVKFQTPMRIYTADGKLIGEYGDVRRIPVELEQVPQDFINALIATEDQRFFEHSGVDIQGLLRVLKVALFSGEFSEGASTLTMQTARNMFLTRDQRLQRKLVEMFLAIKMEEELSKEEILEIYVNKVHFSHRAYGLGAAAQVYYGKELTDLTLPEAAMMAGLLKGESAYNPISNPERAFQRRNLVLSRMFSEDYIDQAAYEAAISTPLTATKHTADLDLDAPYVAEMARIEVIDKFGRDVAYNQGLIVKTTIDSQQQKVAKEALRQGLIEYDHRHGYKGPELVIEDFNANATDQLITLLESTPTVGPLIPAVVLNVADKSIEVLTKDNQILTIEWTGLEWAAKFISDSRIGNKPEKATDIVSPGSIVRVLQVSEEEWHLSQVPEVSAGFVALNPHNGSITALVGGFDFSSNKFNLVTQARRQPGSNIKPFIYAAAFSKGFTAASLVNDAPYVRVNESIDEVWRPQNDNLKYNGPTRLRVGLKRSINTISTRLIDAVGADYTEQFLVQIGLPDEHMDPYQSLALGTASFTPLEMASAYSVLANGGYQVDPYYIQEVSSSVGDILYQASPMLVCDECEQIRIENQIREQRFSPEIRNEPALPMPEERIAKQVIDPRDAFIIYDMMKDVIHSGTATTQLARRNSSLLKRHDLAGKTGTANDYKDAWFSGFNREVVASAWVGFSDHRRSLGQYEYGGRAALPIWATFMEQVLEGTPSKEMIQPPGVVSTKIDPTTGKLAALGQSNGIFEFFRDDNVPTEVASQDSEDFNTIYNSNQQERQPMDELFDDELMRLIEERRSATENSSTEELEKQLDEELNQLLNETEDKQQETQEPADPDSIF</sequence>
<dbReference type="Proteomes" id="UP000001231">
    <property type="component" value="Chromosome"/>
</dbReference>
<comment type="pathway">
    <text evidence="27">Glycan biosynthesis.</text>
</comment>
<dbReference type="FunCoup" id="C7R7X2">
    <property type="interactions" value="304"/>
</dbReference>
<dbReference type="EMBL" id="CP001707">
    <property type="protein sequence ID" value="ACV27655.1"/>
    <property type="molecule type" value="Genomic_DNA"/>
</dbReference>
<evidence type="ECO:0000256" key="9">
    <source>
        <dbReference type="ARBA" id="ARBA00022519"/>
    </source>
</evidence>
<evidence type="ECO:0000256" key="17">
    <source>
        <dbReference type="ARBA" id="ARBA00022968"/>
    </source>
</evidence>
<evidence type="ECO:0000256" key="7">
    <source>
        <dbReference type="ARBA" id="ARBA00018638"/>
    </source>
</evidence>
<keyword evidence="14 29" id="KW-0812">Transmembrane</keyword>
<gene>
    <name evidence="33" type="ordered locus">Kkor_2246</name>
</gene>
<accession>C7R7X2</accession>
<dbReference type="GO" id="GO:0006508">
    <property type="term" value="P:proteolysis"/>
    <property type="evidence" value="ECO:0007669"/>
    <property type="project" value="UniProtKB-KW"/>
</dbReference>
<comment type="function">
    <text evidence="1">Cell wall formation. Synthesis of cross-linked peptidoglycan from the lipid intermediates. The enzyme has a penicillin-insensitive transglycosylase N-terminal domain (formation of linear glycan strands) and a penicillin-sensitive transpeptidase C-terminal domain (cross-linking of the peptide subunits).</text>
</comment>
<keyword evidence="34" id="KW-1185">Reference proteome</keyword>
<dbReference type="PANTHER" id="PTHR32282">
    <property type="entry name" value="BINDING PROTEIN TRANSPEPTIDASE, PUTATIVE-RELATED"/>
    <property type="match status" value="1"/>
</dbReference>
<evidence type="ECO:0000256" key="8">
    <source>
        <dbReference type="ARBA" id="ARBA00022475"/>
    </source>
</evidence>
<feature type="region of interest" description="Disordered" evidence="28">
    <location>
        <begin position="835"/>
        <end position="879"/>
    </location>
</feature>
<evidence type="ECO:0000256" key="27">
    <source>
        <dbReference type="ARBA" id="ARBA00060592"/>
    </source>
</evidence>
<evidence type="ECO:0000256" key="23">
    <source>
        <dbReference type="ARBA" id="ARBA00023316"/>
    </source>
</evidence>
<evidence type="ECO:0000256" key="28">
    <source>
        <dbReference type="SAM" id="MobiDB-lite"/>
    </source>
</evidence>